<dbReference type="SUPFAM" id="SSF53254">
    <property type="entry name" value="Phosphoglycerate mutase-like"/>
    <property type="match status" value="1"/>
</dbReference>
<evidence type="ECO:0000256" key="4">
    <source>
        <dbReference type="SAM" id="SignalP"/>
    </source>
</evidence>
<dbReference type="GO" id="GO:0016791">
    <property type="term" value="F:phosphatase activity"/>
    <property type="evidence" value="ECO:0007669"/>
    <property type="project" value="TreeGrafter"/>
</dbReference>
<evidence type="ECO:0000313" key="6">
    <source>
        <dbReference type="Proteomes" id="UP000221165"/>
    </source>
</evidence>
<dbReference type="AlphaFoldDB" id="A0A2C6L952"/>
<dbReference type="PROSITE" id="PS00175">
    <property type="entry name" value="PG_MUTASE"/>
    <property type="match status" value="1"/>
</dbReference>
<dbReference type="VEuPathDB" id="ToxoDB:CSUI_002167"/>
<dbReference type="GO" id="GO:0005737">
    <property type="term" value="C:cytoplasm"/>
    <property type="evidence" value="ECO:0007669"/>
    <property type="project" value="TreeGrafter"/>
</dbReference>
<dbReference type="InterPro" id="IPR029033">
    <property type="entry name" value="His_PPase_superfam"/>
</dbReference>
<dbReference type="RefSeq" id="XP_067925652.1">
    <property type="nucleotide sequence ID" value="XM_068062369.1"/>
</dbReference>
<dbReference type="GeneID" id="94425580"/>
<sequence>MNAILFIFTAVLGAQYHRLTDGRGCHAVPVVFPEEVCTSVSLSDQNGGKMCPHNVAKQTPRLFWKRCCFSCLARHARCQRGRPTRSTGYRSGGQPSMLSATPSLIPRKEVTLCGSCRGLSRNWLCLTSDPPPCLLQLTVATSARPCRRRLKFGEKDGGGAFLPSTVRNPNGPYDGPFGFLTRFLLPSVGAVPRSCTLFGAGKHNGHTTPSPVSARCSSTARPSRTDAQLRADSLGHTKGTKPRVLSETAAGSGAGITGQIAGQLGERELTRYGALSEKECYQNGRTGKSDRKSTVILITKSGPSLLQTNLAGDDAADGAQGGAHTKKGIERTDGGDPPSVFSSVMPTSRLAPAPDRLRRGGLQELQRLAAGFVSTCGKAFRKHGRRVGSPQQMISVLTNWLAENQQSMREGKKKILLLMRHGESEFNEWRRSSFTHLRFSDMIRYDPEMVDVCLTKTGLKQCQGASEYYRAVRAAIPSFHIDSYLVSPLSRAVQTALNTFGCPTSSEDIASDSSERNAEGRSSDRWILTPLLTERTDTTGDVGRDANSLMEFLKMKRRVGEIPPECNPERVLDWTLVRPVNKWWLQLSDEELTAAEKMLAEPWLPVVGDSQQHIPSGTPGGKEDSESVRSQVVRSIKSTFSLVDEAAREAAWKRRMQGSYRYRRVPLETDECVLARARLLLKALCKVKDARVVLMVGHSIFFRILTNTPKMANAEILPYELDCEAKAIKELRTLEL</sequence>
<feature type="signal peptide" evidence="4">
    <location>
        <begin position="1"/>
        <end position="22"/>
    </location>
</feature>
<evidence type="ECO:0000256" key="2">
    <source>
        <dbReference type="ARBA" id="ARBA00023235"/>
    </source>
</evidence>
<keyword evidence="2" id="KW-0413">Isomerase</keyword>
<dbReference type="PANTHER" id="PTHR48100">
    <property type="entry name" value="BROAD-SPECIFICITY PHOSPHATASE YOR283W-RELATED"/>
    <property type="match status" value="1"/>
</dbReference>
<feature type="region of interest" description="Disordered" evidence="3">
    <location>
        <begin position="309"/>
        <end position="339"/>
    </location>
</feature>
<dbReference type="OrthoDB" id="333438at2759"/>
<reference evidence="5 6" key="1">
    <citation type="journal article" date="2017" name="Int. J. Parasitol.">
        <title>The genome of the protozoan parasite Cystoisospora suis and a reverse vaccinology approach to identify vaccine candidates.</title>
        <authorList>
            <person name="Palmieri N."/>
            <person name="Shrestha A."/>
            <person name="Ruttkowski B."/>
            <person name="Beck T."/>
            <person name="Vogl C."/>
            <person name="Tomley F."/>
            <person name="Blake D.P."/>
            <person name="Joachim A."/>
        </authorList>
    </citation>
    <scope>NUCLEOTIDE SEQUENCE [LARGE SCALE GENOMIC DNA]</scope>
    <source>
        <strain evidence="5 6">Wien I</strain>
    </source>
</reference>
<dbReference type="SMART" id="SM00855">
    <property type="entry name" value="PGAM"/>
    <property type="match status" value="1"/>
</dbReference>
<dbReference type="CDD" id="cd07067">
    <property type="entry name" value="HP_PGM_like"/>
    <property type="match status" value="1"/>
</dbReference>
<feature type="compositionally biased region" description="Basic and acidic residues" evidence="3">
    <location>
        <begin position="223"/>
        <end position="235"/>
    </location>
</feature>
<proteinExistence type="predicted"/>
<comment type="caution">
    <text evidence="5">The sequence shown here is derived from an EMBL/GenBank/DDBJ whole genome shotgun (WGS) entry which is preliminary data.</text>
</comment>
<dbReference type="InterPro" id="IPR050275">
    <property type="entry name" value="PGM_Phosphatase"/>
</dbReference>
<feature type="chain" id="PRO_5013016510" evidence="4">
    <location>
        <begin position="23"/>
        <end position="736"/>
    </location>
</feature>
<keyword evidence="6" id="KW-1185">Reference proteome</keyword>
<evidence type="ECO:0000313" key="5">
    <source>
        <dbReference type="EMBL" id="PHJ23978.1"/>
    </source>
</evidence>
<keyword evidence="4" id="KW-0732">Signal</keyword>
<dbReference type="PANTHER" id="PTHR48100:SF1">
    <property type="entry name" value="HISTIDINE PHOSPHATASE FAMILY PROTEIN-RELATED"/>
    <property type="match status" value="1"/>
</dbReference>
<feature type="compositionally biased region" description="Polar residues" evidence="3">
    <location>
        <begin position="206"/>
        <end position="222"/>
    </location>
</feature>
<evidence type="ECO:0000256" key="3">
    <source>
        <dbReference type="SAM" id="MobiDB-lite"/>
    </source>
</evidence>
<dbReference type="Proteomes" id="UP000221165">
    <property type="component" value="Unassembled WGS sequence"/>
</dbReference>
<feature type="region of interest" description="Disordered" evidence="3">
    <location>
        <begin position="200"/>
        <end position="240"/>
    </location>
</feature>
<dbReference type="InterPro" id="IPR013078">
    <property type="entry name" value="His_Pase_superF_clade-1"/>
</dbReference>
<keyword evidence="1" id="KW-0324">Glycolysis</keyword>
<evidence type="ECO:0000256" key="1">
    <source>
        <dbReference type="ARBA" id="ARBA00023152"/>
    </source>
</evidence>
<accession>A0A2C6L952</accession>
<dbReference type="EMBL" id="MIGC01000905">
    <property type="protein sequence ID" value="PHJ23978.1"/>
    <property type="molecule type" value="Genomic_DNA"/>
</dbReference>
<dbReference type="InterPro" id="IPR001345">
    <property type="entry name" value="PG/BPGM_mutase_AS"/>
</dbReference>
<name>A0A2C6L952_9APIC</name>
<gene>
    <name evidence="5" type="ORF">CSUI_002167</name>
</gene>
<organism evidence="5 6">
    <name type="scientific">Cystoisospora suis</name>
    <dbReference type="NCBI Taxonomy" id="483139"/>
    <lineage>
        <taxon>Eukaryota</taxon>
        <taxon>Sar</taxon>
        <taxon>Alveolata</taxon>
        <taxon>Apicomplexa</taxon>
        <taxon>Conoidasida</taxon>
        <taxon>Coccidia</taxon>
        <taxon>Eucoccidiorida</taxon>
        <taxon>Eimeriorina</taxon>
        <taxon>Sarcocystidae</taxon>
        <taxon>Cystoisospora</taxon>
    </lineage>
</organism>
<dbReference type="Gene3D" id="3.40.50.1240">
    <property type="entry name" value="Phosphoglycerate mutase-like"/>
    <property type="match status" value="1"/>
</dbReference>
<protein>
    <submittedName>
        <fullName evidence="5">Phosphoglycerate mutase family protein</fullName>
    </submittedName>
</protein>